<feature type="region of interest" description="Disordered" evidence="2">
    <location>
        <begin position="316"/>
        <end position="347"/>
    </location>
</feature>
<dbReference type="SUPFAM" id="SSF53335">
    <property type="entry name" value="S-adenosyl-L-methionine-dependent methyltransferases"/>
    <property type="match status" value="1"/>
</dbReference>
<evidence type="ECO:0000256" key="2">
    <source>
        <dbReference type="SAM" id="MobiDB-lite"/>
    </source>
</evidence>
<reference evidence="3" key="1">
    <citation type="journal article" date="2023" name="G3 (Bethesda)">
        <title>Whole genome assemblies of Zophobas morio and Tenebrio molitor.</title>
        <authorList>
            <person name="Kaur S."/>
            <person name="Stinson S.A."/>
            <person name="diCenzo G.C."/>
        </authorList>
    </citation>
    <scope>NUCLEOTIDE SEQUENCE</scope>
    <source>
        <strain evidence="3">QUZm001</strain>
    </source>
</reference>
<feature type="region of interest" description="Disordered" evidence="2">
    <location>
        <begin position="269"/>
        <end position="289"/>
    </location>
</feature>
<feature type="compositionally biased region" description="Polar residues" evidence="2">
    <location>
        <begin position="364"/>
        <end position="375"/>
    </location>
</feature>
<dbReference type="AlphaFoldDB" id="A0AA38IKU9"/>
<feature type="compositionally biased region" description="Basic and acidic residues" evidence="2">
    <location>
        <begin position="481"/>
        <end position="519"/>
    </location>
</feature>
<keyword evidence="4" id="KW-1185">Reference proteome</keyword>
<feature type="compositionally biased region" description="Basic and acidic residues" evidence="2">
    <location>
        <begin position="429"/>
        <end position="445"/>
    </location>
</feature>
<dbReference type="InterPro" id="IPR000682">
    <property type="entry name" value="PCMT"/>
</dbReference>
<gene>
    <name evidence="3" type="ORF">Zmor_014798</name>
</gene>
<accession>A0AA38IKU9</accession>
<feature type="compositionally biased region" description="Acidic residues" evidence="2">
    <location>
        <begin position="329"/>
        <end position="347"/>
    </location>
</feature>
<dbReference type="GO" id="GO:0005737">
    <property type="term" value="C:cytoplasm"/>
    <property type="evidence" value="ECO:0007669"/>
    <property type="project" value="TreeGrafter"/>
</dbReference>
<dbReference type="Pfam" id="PF01135">
    <property type="entry name" value="PCMT"/>
    <property type="match status" value="1"/>
</dbReference>
<comment type="similarity">
    <text evidence="1">Belongs to the methyltransferase superfamily. L-isoaspartyl/D-aspartyl protein methyltransferase family.</text>
</comment>
<dbReference type="EMBL" id="JALNTZ010000004">
    <property type="protein sequence ID" value="KAJ3655677.1"/>
    <property type="molecule type" value="Genomic_DNA"/>
</dbReference>
<evidence type="ECO:0008006" key="5">
    <source>
        <dbReference type="Google" id="ProtNLM"/>
    </source>
</evidence>
<evidence type="ECO:0000313" key="3">
    <source>
        <dbReference type="EMBL" id="KAJ3655677.1"/>
    </source>
</evidence>
<dbReference type="Gene3D" id="3.40.50.150">
    <property type="entry name" value="Vaccinia Virus protein VP39"/>
    <property type="match status" value="1"/>
</dbReference>
<name>A0AA38IKU9_9CUCU</name>
<feature type="compositionally biased region" description="Basic and acidic residues" evidence="2">
    <location>
        <begin position="381"/>
        <end position="391"/>
    </location>
</feature>
<feature type="region of interest" description="Disordered" evidence="2">
    <location>
        <begin position="364"/>
        <end position="391"/>
    </location>
</feature>
<dbReference type="PANTHER" id="PTHR11579">
    <property type="entry name" value="PROTEIN-L-ISOASPARTATE O-METHYLTRANSFERASE"/>
    <property type="match status" value="1"/>
</dbReference>
<sequence length="564" mass="64062">MGAGVSAGENNDDLIDNLIEANYIKTSLVERVFRAVDRGAYFLPEPPADAYRDVAWKNGNFHISAPCIYSEVMEGLKLKPGQSFLNLGSGTGYLNTIAGLILGSYGINHGIELHEDVIQYAYMRLEEFKKHSGAIDEYDFCEPKFMQGNCLCLASGFHLYDRVYCGAACPEKYLGYIKNLIKVGGILVVPINERLVEMRRVSETFWSTHYLLPVSFINLVKPEQGSQEIVPAFDIEPLSLQELCKTTIRNLLRKIIETENPNVKYTNMLKKRKTAKKKKPIKRNGRRETPRASEELLDFFLLTVARKKKRINLAAAQERANSSSSANNDDSDDVSSDSDDSSLEDSMETMEEALNILDRRTHENYASTSSNSQNNDTEEATSSKHDIKDDSKVIVHRENTTETENQDQTVSYNITVEPMVVEEQVPEENNEKSEKKEKNSRDKFDSGLGDEVLISELPVDMVETMSSSSDDDQENKRCKRGLKDKEKRSSSKWRKIDRIDAPKKCDSGESTDNEDKSDSESEYVEALHRMKMYVSPYSVHMKSKIQQLPLPSNVKKFLNFYRDF</sequence>
<evidence type="ECO:0000256" key="1">
    <source>
        <dbReference type="ARBA" id="ARBA00005369"/>
    </source>
</evidence>
<evidence type="ECO:0000313" key="4">
    <source>
        <dbReference type="Proteomes" id="UP001168821"/>
    </source>
</evidence>
<dbReference type="PANTHER" id="PTHR11579:SF9">
    <property type="entry name" value="PROTEIN-L-ISOASPARTATE O-METHYLTRANSFERASE"/>
    <property type="match status" value="1"/>
</dbReference>
<comment type="caution">
    <text evidence="3">The sequence shown here is derived from an EMBL/GenBank/DDBJ whole genome shotgun (WGS) entry which is preliminary data.</text>
</comment>
<dbReference type="GO" id="GO:0004719">
    <property type="term" value="F:protein-L-isoaspartate (D-aspartate) O-methyltransferase activity"/>
    <property type="evidence" value="ECO:0007669"/>
    <property type="project" value="InterPro"/>
</dbReference>
<dbReference type="InterPro" id="IPR029063">
    <property type="entry name" value="SAM-dependent_MTases_sf"/>
</dbReference>
<feature type="compositionally biased region" description="Basic residues" evidence="2">
    <location>
        <begin position="269"/>
        <end position="285"/>
    </location>
</feature>
<dbReference type="CDD" id="cd02440">
    <property type="entry name" value="AdoMet_MTases"/>
    <property type="match status" value="1"/>
</dbReference>
<protein>
    <recommendedName>
        <fullName evidence="5">Protein-L-isoaspartate O-methyltransferase domain-containing protein 1</fullName>
    </recommendedName>
</protein>
<feature type="region of interest" description="Disordered" evidence="2">
    <location>
        <begin position="419"/>
        <end position="522"/>
    </location>
</feature>
<organism evidence="3 4">
    <name type="scientific">Zophobas morio</name>
    <dbReference type="NCBI Taxonomy" id="2755281"/>
    <lineage>
        <taxon>Eukaryota</taxon>
        <taxon>Metazoa</taxon>
        <taxon>Ecdysozoa</taxon>
        <taxon>Arthropoda</taxon>
        <taxon>Hexapoda</taxon>
        <taxon>Insecta</taxon>
        <taxon>Pterygota</taxon>
        <taxon>Neoptera</taxon>
        <taxon>Endopterygota</taxon>
        <taxon>Coleoptera</taxon>
        <taxon>Polyphaga</taxon>
        <taxon>Cucujiformia</taxon>
        <taxon>Tenebrionidae</taxon>
        <taxon>Zophobas</taxon>
    </lineage>
</organism>
<proteinExistence type="inferred from homology"/>
<dbReference type="Proteomes" id="UP001168821">
    <property type="component" value="Unassembled WGS sequence"/>
</dbReference>